<sequence length="199" mass="23156">MKDERRRYFRIEDEVILTWRKITLQEKEQGLARIQRGEIDYPDTAGLFLSMEADLIDVIHSLAKQPEMAQAIDLLNRKINLFARCIPLNNSVSTLLDEEAQPVSLSASGISFETNEAVNKDQDIQLEMVLIPERIYILCFAVVVDCLPIESQTDENAQIYRMNVDFTTIRDEDIERLVQHIMRKEVAFLRARRKSRQND</sequence>
<dbReference type="OrthoDB" id="5567005at2"/>
<proteinExistence type="predicted"/>
<comment type="caution">
    <text evidence="2">The sequence shown here is derived from an EMBL/GenBank/DDBJ whole genome shotgun (WGS) entry which is preliminary data.</text>
</comment>
<dbReference type="Proteomes" id="UP000051497">
    <property type="component" value="Unassembled WGS sequence"/>
</dbReference>
<dbReference type="Pfam" id="PF07238">
    <property type="entry name" value="PilZ"/>
    <property type="match status" value="1"/>
</dbReference>
<dbReference type="AlphaFoldDB" id="A0A0Q9YWR3"/>
<gene>
    <name evidence="3" type="ORF">HT99x_002825</name>
    <name evidence="2" type="ORF">HT99x_01156</name>
</gene>
<feature type="domain" description="PilZ" evidence="1">
    <location>
        <begin position="103"/>
        <end position="182"/>
    </location>
</feature>
<dbReference type="EMBL" id="LKAJ02000001">
    <property type="protein sequence ID" value="MCS5710349.1"/>
    <property type="molecule type" value="Genomic_DNA"/>
</dbReference>
<evidence type="ECO:0000313" key="3">
    <source>
        <dbReference type="EMBL" id="MCS5710349.1"/>
    </source>
</evidence>
<organism evidence="2">
    <name type="scientific">Candidatus Berkiella aquae</name>
    <dbReference type="NCBI Taxonomy" id="295108"/>
    <lineage>
        <taxon>Bacteria</taxon>
        <taxon>Pseudomonadati</taxon>
        <taxon>Pseudomonadota</taxon>
        <taxon>Gammaproteobacteria</taxon>
        <taxon>Candidatus Berkiellales</taxon>
        <taxon>Candidatus Berkiellaceae</taxon>
        <taxon>Candidatus Berkiella</taxon>
    </lineage>
</organism>
<dbReference type="GO" id="GO:0035438">
    <property type="term" value="F:cyclic-di-GMP binding"/>
    <property type="evidence" value="ECO:0007669"/>
    <property type="project" value="InterPro"/>
</dbReference>
<reference evidence="3" key="3">
    <citation type="submission" date="2021-06" db="EMBL/GenBank/DDBJ databases">
        <title>Genomic Description and Analysis of Intracellular Bacteria, Candidatus Berkiella cookevillensis and Candidatus Berkiella aquae.</title>
        <authorList>
            <person name="Kidane D.T."/>
            <person name="Mehari Y.T."/>
            <person name="Rice F.C."/>
            <person name="Arivett B.A."/>
            <person name="Farone A.L."/>
            <person name="Berk S.G."/>
            <person name="Farone M.B."/>
        </authorList>
    </citation>
    <scope>NUCLEOTIDE SEQUENCE</scope>
    <source>
        <strain evidence="3">HT99</strain>
    </source>
</reference>
<evidence type="ECO:0000313" key="2">
    <source>
        <dbReference type="EMBL" id="KRG21962.1"/>
    </source>
</evidence>
<dbReference type="STRING" id="295108.HT99x_01156"/>
<protein>
    <submittedName>
        <fullName evidence="3">PilZ domain-containing protein</fullName>
    </submittedName>
</protein>
<evidence type="ECO:0000259" key="1">
    <source>
        <dbReference type="Pfam" id="PF07238"/>
    </source>
</evidence>
<dbReference type="EMBL" id="LKAJ01000003">
    <property type="protein sequence ID" value="KRG21962.1"/>
    <property type="molecule type" value="Genomic_DNA"/>
</dbReference>
<reference evidence="3" key="2">
    <citation type="journal article" date="2016" name="Genome Announc.">
        <title>Draft Genome Sequences of Two Novel Amoeba-Resistant Intranuclear Bacteria, 'Candidatus Berkiella cookevillensis' and 'Candidatus Berkiella aquae'.</title>
        <authorList>
            <person name="Mehari Y.T."/>
            <person name="Arivett B.A."/>
            <person name="Farone A.L."/>
            <person name="Gunderson J.H."/>
            <person name="Farone M.B."/>
        </authorList>
    </citation>
    <scope>NUCLEOTIDE SEQUENCE</scope>
    <source>
        <strain evidence="3">HT99</strain>
    </source>
</reference>
<dbReference type="RefSeq" id="WP_075065776.1">
    <property type="nucleotide sequence ID" value="NZ_LKAJ02000001.1"/>
</dbReference>
<dbReference type="InterPro" id="IPR009875">
    <property type="entry name" value="PilZ_domain"/>
</dbReference>
<evidence type="ECO:0000313" key="4">
    <source>
        <dbReference type="Proteomes" id="UP000051497"/>
    </source>
</evidence>
<reference evidence="2" key="1">
    <citation type="submission" date="2015-09" db="EMBL/GenBank/DDBJ databases">
        <title>Draft Genome Sequences of Two Novel Amoeba-resistant Intranuclear Bacteria, Candidatus Berkiella cookevillensis and Candidatus Berkiella aquae.</title>
        <authorList>
            <person name="Mehari Y.T."/>
            <person name="Arivett B.A."/>
            <person name="Farone A.L."/>
            <person name="Gunderson J.H."/>
            <person name="Farone M.B."/>
        </authorList>
    </citation>
    <scope>NUCLEOTIDE SEQUENCE [LARGE SCALE GENOMIC DNA]</scope>
    <source>
        <strain evidence="2">HT99</strain>
    </source>
</reference>
<name>A0A0Q9YWR3_9GAMM</name>
<keyword evidence="4" id="KW-1185">Reference proteome</keyword>
<accession>A0A0Q9YWR3</accession>